<dbReference type="InterPro" id="IPR013783">
    <property type="entry name" value="Ig-like_fold"/>
</dbReference>
<feature type="compositionally biased region" description="Low complexity" evidence="2">
    <location>
        <begin position="42"/>
        <end position="59"/>
    </location>
</feature>
<dbReference type="PROSITE" id="PS00290">
    <property type="entry name" value="IG_MHC"/>
    <property type="match status" value="1"/>
</dbReference>
<evidence type="ECO:0000256" key="1">
    <source>
        <dbReference type="ARBA" id="ARBA00023180"/>
    </source>
</evidence>
<evidence type="ECO:0008006" key="6">
    <source>
        <dbReference type="Google" id="ProtNLM"/>
    </source>
</evidence>
<dbReference type="Proteomes" id="UP001176941">
    <property type="component" value="Chromosome 33"/>
</dbReference>
<organism evidence="4 5">
    <name type="scientific">Rangifer tarandus platyrhynchus</name>
    <name type="common">Svalbard reindeer</name>
    <dbReference type="NCBI Taxonomy" id="3082113"/>
    <lineage>
        <taxon>Eukaryota</taxon>
        <taxon>Metazoa</taxon>
        <taxon>Chordata</taxon>
        <taxon>Craniata</taxon>
        <taxon>Vertebrata</taxon>
        <taxon>Euteleostomi</taxon>
        <taxon>Mammalia</taxon>
        <taxon>Eutheria</taxon>
        <taxon>Laurasiatheria</taxon>
        <taxon>Artiodactyla</taxon>
        <taxon>Ruminantia</taxon>
        <taxon>Pecora</taxon>
        <taxon>Cervidae</taxon>
        <taxon>Odocoileinae</taxon>
        <taxon>Rangifer</taxon>
    </lineage>
</organism>
<proteinExistence type="predicted"/>
<feature type="region of interest" description="Disordered" evidence="2">
    <location>
        <begin position="138"/>
        <end position="182"/>
    </location>
</feature>
<feature type="signal peptide" evidence="3">
    <location>
        <begin position="1"/>
        <end position="17"/>
    </location>
</feature>
<dbReference type="EMBL" id="OX459969">
    <property type="protein sequence ID" value="CAI9173261.1"/>
    <property type="molecule type" value="Genomic_DNA"/>
</dbReference>
<feature type="compositionally biased region" description="Polar residues" evidence="2">
    <location>
        <begin position="152"/>
        <end position="175"/>
    </location>
</feature>
<feature type="chain" id="PRO_5045508548" description="Ig-like domain-containing protein" evidence="3">
    <location>
        <begin position="18"/>
        <end position="300"/>
    </location>
</feature>
<evidence type="ECO:0000256" key="3">
    <source>
        <dbReference type="SAM" id="SignalP"/>
    </source>
</evidence>
<dbReference type="SUPFAM" id="SSF48726">
    <property type="entry name" value="Immunoglobulin"/>
    <property type="match status" value="1"/>
</dbReference>
<reference evidence="4" key="1">
    <citation type="submission" date="2023-04" db="EMBL/GenBank/DDBJ databases">
        <authorList>
            <consortium name="ELIXIR-Norway"/>
        </authorList>
    </citation>
    <scope>NUCLEOTIDE SEQUENCE [LARGE SCALE GENOMIC DNA]</scope>
</reference>
<gene>
    <name evidence="4" type="ORF">MRATA1EN1_LOCUS22223</name>
</gene>
<dbReference type="InterPro" id="IPR036179">
    <property type="entry name" value="Ig-like_dom_sf"/>
</dbReference>
<evidence type="ECO:0000313" key="4">
    <source>
        <dbReference type="EMBL" id="CAI9173261.1"/>
    </source>
</evidence>
<dbReference type="PANTHER" id="PTHR16675:SF289">
    <property type="entry name" value="ZINC-ALPHA-2-GLYCOPROTEIN"/>
    <property type="match status" value="1"/>
</dbReference>
<accession>A0ABN8ZJY1</accession>
<evidence type="ECO:0000313" key="5">
    <source>
        <dbReference type="Proteomes" id="UP001176941"/>
    </source>
</evidence>
<keyword evidence="1" id="KW-0325">Glycoprotein</keyword>
<keyword evidence="5" id="KW-1185">Reference proteome</keyword>
<feature type="compositionally biased region" description="Basic residues" evidence="2">
    <location>
        <begin position="74"/>
        <end position="87"/>
    </location>
</feature>
<sequence length="300" mass="32376">MVPVLLSLLLLLRPAVPKETQAGNYSLSFLYTGLSKPRRGSPRPASRPSPTSTTSPSSTMIAKAGGPSPWPRGARWKAWRTGRRRVPFRGPGRISSRRPRVTSWATARTAKGLTPFREHSAVRSGITRSVERSGCTLMTAGTSSSSTKKSQPRSLWTQQLRTPSASGRQRPSTCSGPRPTWRRSARGCCRDTCPTAGPTWTAKSLPLCRSPATWPQDTKGHSSAWPTTSTREASGCTGLGPATPRRLSGGDVLPSGNGTYQSWVVVGVPSEDPAPYSCHVEHRSLAQPLTVPWDPQQQAQ</sequence>
<protein>
    <recommendedName>
        <fullName evidence="6">Ig-like domain-containing protein</fullName>
    </recommendedName>
</protein>
<name>A0ABN8ZJY1_RANTA</name>
<dbReference type="Gene3D" id="2.60.40.10">
    <property type="entry name" value="Immunoglobulins"/>
    <property type="match status" value="1"/>
</dbReference>
<dbReference type="PANTHER" id="PTHR16675">
    <property type="entry name" value="MHC CLASS I-RELATED"/>
    <property type="match status" value="1"/>
</dbReference>
<dbReference type="InterPro" id="IPR050208">
    <property type="entry name" value="MHC_class-I_related"/>
</dbReference>
<keyword evidence="3" id="KW-0732">Signal</keyword>
<feature type="region of interest" description="Disordered" evidence="2">
    <location>
        <begin position="36"/>
        <end position="102"/>
    </location>
</feature>
<evidence type="ECO:0000256" key="2">
    <source>
        <dbReference type="SAM" id="MobiDB-lite"/>
    </source>
</evidence>
<feature type="region of interest" description="Disordered" evidence="2">
    <location>
        <begin position="213"/>
        <end position="242"/>
    </location>
</feature>
<dbReference type="InterPro" id="IPR003006">
    <property type="entry name" value="Ig/MHC_CS"/>
</dbReference>